<evidence type="ECO:0000313" key="2">
    <source>
        <dbReference type="Proteomes" id="UP000010478"/>
    </source>
</evidence>
<organism evidence="1 2">
    <name type="scientific">Phormidium nigroviride PCC 7112</name>
    <dbReference type="NCBI Taxonomy" id="179408"/>
    <lineage>
        <taxon>Bacteria</taxon>
        <taxon>Bacillati</taxon>
        <taxon>Cyanobacteriota</taxon>
        <taxon>Cyanophyceae</taxon>
        <taxon>Oscillatoriophycideae</taxon>
        <taxon>Oscillatoriales</taxon>
        <taxon>Oscillatoriaceae</taxon>
        <taxon>Phormidium</taxon>
    </lineage>
</organism>
<dbReference type="HOGENOM" id="CLU_2992367_0_0_3"/>
<dbReference type="KEGG" id="oni:Osc7112_5350"/>
<dbReference type="STRING" id="179408.Osc7112_5350"/>
<gene>
    <name evidence="1" type="ORF">Osc7112_5350</name>
</gene>
<dbReference type="EMBL" id="CP003614">
    <property type="protein sequence ID" value="AFZ09588.1"/>
    <property type="molecule type" value="Genomic_DNA"/>
</dbReference>
<name>K9VNC7_9CYAN</name>
<protein>
    <submittedName>
        <fullName evidence="1">Uncharacterized protein</fullName>
    </submittedName>
</protein>
<keyword evidence="2" id="KW-1185">Reference proteome</keyword>
<proteinExistence type="predicted"/>
<reference evidence="1 2" key="1">
    <citation type="submission" date="2012-05" db="EMBL/GenBank/DDBJ databases">
        <title>Finished chromosome of genome of Oscillatoria sp. PCC 7112.</title>
        <authorList>
            <consortium name="US DOE Joint Genome Institute"/>
            <person name="Gugger M."/>
            <person name="Coursin T."/>
            <person name="Rippka R."/>
            <person name="Tandeau De Marsac N."/>
            <person name="Huntemann M."/>
            <person name="Wei C.-L."/>
            <person name="Han J."/>
            <person name="Detter J.C."/>
            <person name="Han C."/>
            <person name="Tapia R."/>
            <person name="Davenport K."/>
            <person name="Daligault H."/>
            <person name="Erkkila T."/>
            <person name="Gu W."/>
            <person name="Munk A.C.C."/>
            <person name="Teshima H."/>
            <person name="Xu Y."/>
            <person name="Chain P."/>
            <person name="Chen A."/>
            <person name="Krypides N."/>
            <person name="Mavromatis K."/>
            <person name="Markowitz V."/>
            <person name="Szeto E."/>
            <person name="Ivanova N."/>
            <person name="Mikhailova N."/>
            <person name="Ovchinnikova G."/>
            <person name="Pagani I."/>
            <person name="Pati A."/>
            <person name="Goodwin L."/>
            <person name="Peters L."/>
            <person name="Pitluck S."/>
            <person name="Woyke T."/>
            <person name="Kerfeld C."/>
        </authorList>
    </citation>
    <scope>NUCLEOTIDE SEQUENCE [LARGE SCALE GENOMIC DNA]</scope>
    <source>
        <strain evidence="1 2">PCC 7112</strain>
    </source>
</reference>
<dbReference type="AlphaFoldDB" id="K9VNC7"/>
<dbReference type="Proteomes" id="UP000010478">
    <property type="component" value="Chromosome"/>
</dbReference>
<sequence precursor="true">MADTKLASILAMISPAALGTTIANNVRGVDETIGITARFSVKERDQGEASWPTALYY</sequence>
<accession>K9VNC7</accession>
<evidence type="ECO:0000313" key="1">
    <source>
        <dbReference type="EMBL" id="AFZ09588.1"/>
    </source>
</evidence>